<proteinExistence type="predicted"/>
<protein>
    <recommendedName>
        <fullName evidence="3">DUF115 domain-containing protein</fullName>
    </recommendedName>
</protein>
<organism evidence="1 2">
    <name type="scientific">Limimaricola soesokkakensis</name>
    <dbReference type="NCBI Taxonomy" id="1343159"/>
    <lineage>
        <taxon>Bacteria</taxon>
        <taxon>Pseudomonadati</taxon>
        <taxon>Pseudomonadota</taxon>
        <taxon>Alphaproteobacteria</taxon>
        <taxon>Rhodobacterales</taxon>
        <taxon>Paracoccaceae</taxon>
        <taxon>Limimaricola</taxon>
    </lineage>
</organism>
<evidence type="ECO:0000313" key="1">
    <source>
        <dbReference type="EMBL" id="SLN72252.1"/>
    </source>
</evidence>
<name>A0A1X7A725_9RHOB</name>
<dbReference type="EMBL" id="FWFY01000024">
    <property type="protein sequence ID" value="SLN72252.1"/>
    <property type="molecule type" value="Genomic_DNA"/>
</dbReference>
<dbReference type="Proteomes" id="UP000193495">
    <property type="component" value="Unassembled WGS sequence"/>
</dbReference>
<gene>
    <name evidence="1" type="ORF">LOS8367_03690</name>
</gene>
<evidence type="ECO:0008006" key="3">
    <source>
        <dbReference type="Google" id="ProtNLM"/>
    </source>
</evidence>
<dbReference type="AlphaFoldDB" id="A0A1X7A725"/>
<accession>A0A1X7A725</accession>
<dbReference type="Gene3D" id="3.90.1480.10">
    <property type="entry name" value="Alpha-2,3-sialyltransferase"/>
    <property type="match status" value="1"/>
</dbReference>
<reference evidence="1 2" key="1">
    <citation type="submission" date="2017-03" db="EMBL/GenBank/DDBJ databases">
        <authorList>
            <person name="Afonso C.L."/>
            <person name="Miller P.J."/>
            <person name="Scott M.A."/>
            <person name="Spackman E."/>
            <person name="Goraichik I."/>
            <person name="Dimitrov K.M."/>
            <person name="Suarez D.L."/>
            <person name="Swayne D.E."/>
        </authorList>
    </citation>
    <scope>NUCLEOTIDE SEQUENCE [LARGE SCALE GENOMIC DNA]</scope>
    <source>
        <strain evidence="1 2">CECT 8367</strain>
    </source>
</reference>
<sequence>MPDISPLARFENCHSGERIVLVCNGPSLNEMDLSPLRYETVFGLNKIHLGLRRFGFYPRYLAAVNDKVIAQEAPALRKMTAIKFITDRCRQLLPQDAFTFHINTTRIPEPFCHDIARSVREGHTVTFVALQIARYMGAAEVVIVGLDHRYTQSGAPNAPLRMEGPDPNHFSPDYFGGKEWDAPNLAQSEASYRCAREAYEREGRRIIDVTRGGACTIFEKARYEDIFGK</sequence>
<evidence type="ECO:0000313" key="2">
    <source>
        <dbReference type="Proteomes" id="UP000193495"/>
    </source>
</evidence>